<dbReference type="InterPro" id="IPR016181">
    <property type="entry name" value="Acyl_CoA_acyltransferase"/>
</dbReference>
<dbReference type="Gene3D" id="3.40.630.30">
    <property type="match status" value="1"/>
</dbReference>
<dbReference type="Pfam" id="PF13302">
    <property type="entry name" value="Acetyltransf_3"/>
    <property type="match status" value="1"/>
</dbReference>
<evidence type="ECO:0000256" key="1">
    <source>
        <dbReference type="SAM" id="MobiDB-lite"/>
    </source>
</evidence>
<dbReference type="InterPro" id="IPR000182">
    <property type="entry name" value="GNAT_dom"/>
</dbReference>
<sequence>MSMRRNEYAQPVGEPVPDWSPRPLPAEVTLKGDFCRLEPLNADRHADELYAANRSGADQRDWTYMFAGPFEDPQDYRRYAEEAAASTDPRHYAVISVGDGMAVGTLSLMRQDPAHGVVEVGNVMFSPVMKRKPISTEAQFLAMRYVFEDLGYRRYEWKCDSLNAPSRKTAERLGFTFEGIFRQAVVYKGRNRDTAWYSVIDTEWPAIERAFQAWLAPENFDDQGIQRRSLADLRTAEAAGQRQRNS</sequence>
<comment type="caution">
    <text evidence="3">The sequence shown here is derived from an EMBL/GenBank/DDBJ whole genome shotgun (WGS) entry which is preliminary data.</text>
</comment>
<evidence type="ECO:0000313" key="3">
    <source>
        <dbReference type="EMBL" id="MBO0514989.1"/>
    </source>
</evidence>
<dbReference type="EMBL" id="JAFLRJ010000250">
    <property type="protein sequence ID" value="MBO0514989.1"/>
    <property type="molecule type" value="Genomic_DNA"/>
</dbReference>
<evidence type="ECO:0000259" key="2">
    <source>
        <dbReference type="PROSITE" id="PS51186"/>
    </source>
</evidence>
<dbReference type="Proteomes" id="UP000664167">
    <property type="component" value="Unassembled WGS sequence"/>
</dbReference>
<gene>
    <name evidence="3" type="ORF">J0695_24785</name>
</gene>
<dbReference type="PANTHER" id="PTHR43441">
    <property type="entry name" value="RIBOSOMAL-PROTEIN-SERINE ACETYLTRANSFERASE"/>
    <property type="match status" value="1"/>
</dbReference>
<feature type="region of interest" description="Disordered" evidence="1">
    <location>
        <begin position="1"/>
        <end position="20"/>
    </location>
</feature>
<evidence type="ECO:0000313" key="4">
    <source>
        <dbReference type="Proteomes" id="UP000664167"/>
    </source>
</evidence>
<dbReference type="PANTHER" id="PTHR43441:SF2">
    <property type="entry name" value="FAMILY ACETYLTRANSFERASE, PUTATIVE (AFU_ORTHOLOGUE AFUA_7G00850)-RELATED"/>
    <property type="match status" value="1"/>
</dbReference>
<organism evidence="3 4">
    <name type="scientific">Streptomyces beijiangensis</name>
    <dbReference type="NCBI Taxonomy" id="163361"/>
    <lineage>
        <taxon>Bacteria</taxon>
        <taxon>Bacillati</taxon>
        <taxon>Actinomycetota</taxon>
        <taxon>Actinomycetes</taxon>
        <taxon>Kitasatosporales</taxon>
        <taxon>Streptomycetaceae</taxon>
        <taxon>Streptomyces</taxon>
    </lineage>
</organism>
<dbReference type="PROSITE" id="PS51186">
    <property type="entry name" value="GNAT"/>
    <property type="match status" value="1"/>
</dbReference>
<accession>A0A939FB91</accession>
<protein>
    <submittedName>
        <fullName evidence="3">GNAT family N-acetyltransferase</fullName>
    </submittedName>
</protein>
<dbReference type="SUPFAM" id="SSF55729">
    <property type="entry name" value="Acyl-CoA N-acyltransferases (Nat)"/>
    <property type="match status" value="1"/>
</dbReference>
<dbReference type="RefSeq" id="WP_206965341.1">
    <property type="nucleotide sequence ID" value="NZ_BAAAJJ010000001.1"/>
</dbReference>
<name>A0A939FB91_9ACTN</name>
<dbReference type="FunFam" id="3.40.630.30:FF:000047">
    <property type="entry name" value="Acetyltransferase, GNAT family"/>
    <property type="match status" value="1"/>
</dbReference>
<proteinExistence type="predicted"/>
<dbReference type="GO" id="GO:0008999">
    <property type="term" value="F:protein-N-terminal-alanine acetyltransferase activity"/>
    <property type="evidence" value="ECO:0007669"/>
    <property type="project" value="TreeGrafter"/>
</dbReference>
<feature type="domain" description="N-acetyltransferase" evidence="2">
    <location>
        <begin position="47"/>
        <end position="193"/>
    </location>
</feature>
<dbReference type="InterPro" id="IPR051908">
    <property type="entry name" value="Ribosomal_N-acetyltransferase"/>
</dbReference>
<keyword evidence="4" id="KW-1185">Reference proteome</keyword>
<dbReference type="AlphaFoldDB" id="A0A939FB91"/>
<dbReference type="GO" id="GO:1990189">
    <property type="term" value="F:protein N-terminal-serine acetyltransferase activity"/>
    <property type="evidence" value="ECO:0007669"/>
    <property type="project" value="TreeGrafter"/>
</dbReference>
<reference evidence="3" key="1">
    <citation type="submission" date="2021-03" db="EMBL/GenBank/DDBJ databases">
        <title>Streptomyces poriferae sp. nov., a novel marine sponge-derived Actinobacteria species with anti-MRSA activity.</title>
        <authorList>
            <person name="Sandoval-Powers M."/>
            <person name="Kralova S."/>
            <person name="Nguyen G.-S."/>
            <person name="Fawwal D."/>
            <person name="Degnes K."/>
            <person name="Klinkenberg G."/>
            <person name="Sletta H."/>
            <person name="Wentzel A."/>
            <person name="Liles M.R."/>
        </authorList>
    </citation>
    <scope>NUCLEOTIDE SEQUENCE</scope>
    <source>
        <strain evidence="3">DSM 41794</strain>
    </source>
</reference>